<dbReference type="EMBL" id="JAAEDH010000037">
    <property type="protein sequence ID" value="MBR0657487.1"/>
    <property type="molecule type" value="Genomic_DNA"/>
</dbReference>
<reference evidence="2" key="1">
    <citation type="submission" date="2020-01" db="EMBL/GenBank/DDBJ databases">
        <authorList>
            <person name="Rat A."/>
        </authorList>
    </citation>
    <scope>NUCLEOTIDE SEQUENCE</scope>
    <source>
        <strain evidence="2">LMG 28251</strain>
    </source>
</reference>
<dbReference type="RefSeq" id="WP_211876349.1">
    <property type="nucleotide sequence ID" value="NZ_JAAEDH010000037.1"/>
</dbReference>
<organism evidence="2 3">
    <name type="scientific">Plastoroseomonas arctica</name>
    <dbReference type="NCBI Taxonomy" id="1509237"/>
    <lineage>
        <taxon>Bacteria</taxon>
        <taxon>Pseudomonadati</taxon>
        <taxon>Pseudomonadota</taxon>
        <taxon>Alphaproteobacteria</taxon>
        <taxon>Acetobacterales</taxon>
        <taxon>Acetobacteraceae</taxon>
        <taxon>Plastoroseomonas</taxon>
    </lineage>
</organism>
<gene>
    <name evidence="2" type="ORF">GXW79_20600</name>
</gene>
<dbReference type="InterPro" id="IPR009562">
    <property type="entry name" value="DUF1178"/>
</dbReference>
<evidence type="ECO:0000256" key="1">
    <source>
        <dbReference type="SAM" id="MobiDB-lite"/>
    </source>
</evidence>
<accession>A0AAF1JZI5</accession>
<dbReference type="PIRSF" id="PIRSF032131">
    <property type="entry name" value="UCP032131"/>
    <property type="match status" value="1"/>
</dbReference>
<dbReference type="AlphaFoldDB" id="A0AAF1JZI5"/>
<reference evidence="2" key="2">
    <citation type="journal article" date="2021" name="Syst. Appl. Microbiol.">
        <title>Roseomonas hellenica sp. nov., isolated from roots of wild-growing Alkanna tinctoria.</title>
        <authorList>
            <person name="Rat A."/>
            <person name="Naranjo H.D."/>
            <person name="Lebbe L."/>
            <person name="Cnockaert M."/>
            <person name="Krigas N."/>
            <person name="Grigoriadou K."/>
            <person name="Maloupa E."/>
            <person name="Willems A."/>
        </authorList>
    </citation>
    <scope>NUCLEOTIDE SEQUENCE</scope>
    <source>
        <strain evidence="2">LMG 28251</strain>
    </source>
</reference>
<evidence type="ECO:0000313" key="3">
    <source>
        <dbReference type="Proteomes" id="UP001196068"/>
    </source>
</evidence>
<evidence type="ECO:0000313" key="2">
    <source>
        <dbReference type="EMBL" id="MBR0657487.1"/>
    </source>
</evidence>
<name>A0AAF1JZI5_9PROT</name>
<proteinExistence type="predicted"/>
<sequence length="162" mass="17266">MIHYTLRCTAPVHGATPHEFEGWFKDSAAFEKLLVAKLVECPACGDTGAGRALMAPAIPKKGRGRRAAPDVVPAPVEPAAPPAATAGPMPAQVRALLQRVRAEVEASCDYVGDDFAEEARKMARGEAETRGIYGETSDTDAEALREEGIDVARIPWVPRSDA</sequence>
<dbReference type="Pfam" id="PF06676">
    <property type="entry name" value="DUF1178"/>
    <property type="match status" value="1"/>
</dbReference>
<protein>
    <submittedName>
        <fullName evidence="2">DUF1178 family protein</fullName>
    </submittedName>
</protein>
<dbReference type="Proteomes" id="UP001196068">
    <property type="component" value="Unassembled WGS sequence"/>
</dbReference>
<keyword evidence="3" id="KW-1185">Reference proteome</keyword>
<feature type="region of interest" description="Disordered" evidence="1">
    <location>
        <begin position="60"/>
        <end position="87"/>
    </location>
</feature>
<comment type="caution">
    <text evidence="2">The sequence shown here is derived from an EMBL/GenBank/DDBJ whole genome shotgun (WGS) entry which is preliminary data.</text>
</comment>